<proteinExistence type="predicted"/>
<evidence type="ECO:0000313" key="2">
    <source>
        <dbReference type="Proteomes" id="UP000708208"/>
    </source>
</evidence>
<dbReference type="EMBL" id="CAJVCH010436506">
    <property type="protein sequence ID" value="CAG7819012.1"/>
    <property type="molecule type" value="Genomic_DNA"/>
</dbReference>
<protein>
    <submittedName>
        <fullName evidence="1">Uncharacterized protein</fullName>
    </submittedName>
</protein>
<dbReference type="OrthoDB" id="10255969at2759"/>
<organism evidence="1 2">
    <name type="scientific">Allacma fusca</name>
    <dbReference type="NCBI Taxonomy" id="39272"/>
    <lineage>
        <taxon>Eukaryota</taxon>
        <taxon>Metazoa</taxon>
        <taxon>Ecdysozoa</taxon>
        <taxon>Arthropoda</taxon>
        <taxon>Hexapoda</taxon>
        <taxon>Collembola</taxon>
        <taxon>Symphypleona</taxon>
        <taxon>Sminthuridae</taxon>
        <taxon>Allacma</taxon>
    </lineage>
</organism>
<accession>A0A8J2PD68</accession>
<gene>
    <name evidence="1" type="ORF">AFUS01_LOCUS29484</name>
</gene>
<comment type="caution">
    <text evidence="1">The sequence shown here is derived from an EMBL/GenBank/DDBJ whole genome shotgun (WGS) entry which is preliminary data.</text>
</comment>
<name>A0A8J2PD68_9HEXA</name>
<dbReference type="AlphaFoldDB" id="A0A8J2PD68"/>
<sequence length="164" mass="18611">MVRAYEQSMTGFAGTAGTTAFNATSNVLAGVVFPKLSKEKLPASIEYSLRFPAYQRTEFDLFSERFTFKPAWFTESIYPLFRLPGPRSRNPTGGFPGYFAEGFLYLQNAIESSITKSLLNPSQLKEYNEYNIKLQRFPYPTYTNDNFIFARVQAKGVHENDGPP</sequence>
<keyword evidence="2" id="KW-1185">Reference proteome</keyword>
<reference evidence="1" key="1">
    <citation type="submission" date="2021-06" db="EMBL/GenBank/DDBJ databases">
        <authorList>
            <person name="Hodson N. C."/>
            <person name="Mongue J. A."/>
            <person name="Jaron S. K."/>
        </authorList>
    </citation>
    <scope>NUCLEOTIDE SEQUENCE</scope>
</reference>
<evidence type="ECO:0000313" key="1">
    <source>
        <dbReference type="EMBL" id="CAG7819012.1"/>
    </source>
</evidence>
<dbReference type="Proteomes" id="UP000708208">
    <property type="component" value="Unassembled WGS sequence"/>
</dbReference>